<dbReference type="EMBL" id="AHCD03000036">
    <property type="protein sequence ID" value="KAF7785504.1"/>
    <property type="molecule type" value="Genomic_DNA"/>
</dbReference>
<name>A0A8T0C468_9GAMM</name>
<protein>
    <submittedName>
        <fullName evidence="1">Uncharacterized protein</fullName>
    </submittedName>
</protein>
<dbReference type="AlphaFoldDB" id="A0A8T0C468"/>
<evidence type="ECO:0000313" key="2">
    <source>
        <dbReference type="Proteomes" id="UP000016480"/>
    </source>
</evidence>
<sequence>MSSASRSHAAEDIALEKTGVSTIGISRSQVTVQGAFYPL</sequence>
<comment type="caution">
    <text evidence="1">The sequence shown here is derived from an EMBL/GenBank/DDBJ whole genome shotgun (WGS) entry which is preliminary data.</text>
</comment>
<accession>A0A8T0C468</accession>
<evidence type="ECO:0000313" key="1">
    <source>
        <dbReference type="EMBL" id="KAF7785504.1"/>
    </source>
</evidence>
<proteinExistence type="predicted"/>
<gene>
    <name evidence="1" type="ORF">PRUB_a4179</name>
</gene>
<dbReference type="Proteomes" id="UP000016480">
    <property type="component" value="Unassembled WGS sequence"/>
</dbReference>
<reference evidence="1 2" key="1">
    <citation type="journal article" date="2012" name="J. Bacteriol.">
        <title>Genome sequence of the cycloprodigiosin-producing bacterial strain Pseudoalteromonas rubra ATCC 29570(T).</title>
        <authorList>
            <person name="Xie B.B."/>
            <person name="Shu Y.L."/>
            <person name="Qin Q.L."/>
            <person name="Rong J.C."/>
            <person name="Zhang X.Y."/>
            <person name="Chen X.L."/>
            <person name="Zhou B.C."/>
            <person name="Zhang Y.Z."/>
        </authorList>
    </citation>
    <scope>NUCLEOTIDE SEQUENCE [LARGE SCALE GENOMIC DNA]</scope>
    <source>
        <strain evidence="1 2">DSM 6842</strain>
    </source>
</reference>
<organism evidence="1 2">
    <name type="scientific">Pseudoalteromonas rubra</name>
    <dbReference type="NCBI Taxonomy" id="43658"/>
    <lineage>
        <taxon>Bacteria</taxon>
        <taxon>Pseudomonadati</taxon>
        <taxon>Pseudomonadota</taxon>
        <taxon>Gammaproteobacteria</taxon>
        <taxon>Alteromonadales</taxon>
        <taxon>Pseudoalteromonadaceae</taxon>
        <taxon>Pseudoalteromonas</taxon>
    </lineage>
</organism>